<feature type="region of interest" description="Disordered" evidence="1">
    <location>
        <begin position="147"/>
        <end position="190"/>
    </location>
</feature>
<evidence type="ECO:0000313" key="3">
    <source>
        <dbReference type="EMBL" id="KAK4472033.1"/>
    </source>
</evidence>
<keyword evidence="4" id="KW-1185">Reference proteome</keyword>
<organism evidence="3 4">
    <name type="scientific">Schistosoma mekongi</name>
    <name type="common">Parasitic worm</name>
    <dbReference type="NCBI Taxonomy" id="38744"/>
    <lineage>
        <taxon>Eukaryota</taxon>
        <taxon>Metazoa</taxon>
        <taxon>Spiralia</taxon>
        <taxon>Lophotrochozoa</taxon>
        <taxon>Platyhelminthes</taxon>
        <taxon>Trematoda</taxon>
        <taxon>Digenea</taxon>
        <taxon>Strigeidida</taxon>
        <taxon>Schistosomatoidea</taxon>
        <taxon>Schistosomatidae</taxon>
        <taxon>Schistosoma</taxon>
    </lineage>
</organism>
<dbReference type="EMBL" id="JALJAT010000003">
    <property type="protein sequence ID" value="KAK4472033.1"/>
    <property type="molecule type" value="Genomic_DNA"/>
</dbReference>
<feature type="region of interest" description="Disordered" evidence="1">
    <location>
        <begin position="52"/>
        <end position="71"/>
    </location>
</feature>
<name>A0AAE1ZE46_SCHME</name>
<proteinExistence type="predicted"/>
<comment type="caution">
    <text evidence="3">The sequence shown here is derived from an EMBL/GenBank/DDBJ whole genome shotgun (WGS) entry which is preliminary data.</text>
</comment>
<reference evidence="3" key="1">
    <citation type="submission" date="2022-04" db="EMBL/GenBank/DDBJ databases">
        <authorList>
            <person name="Xu L."/>
            <person name="Lv Z."/>
        </authorList>
    </citation>
    <scope>NUCLEOTIDE SEQUENCE</scope>
    <source>
        <strain evidence="3">LV_2022a</strain>
    </source>
</reference>
<evidence type="ECO:0000313" key="4">
    <source>
        <dbReference type="Proteomes" id="UP001292079"/>
    </source>
</evidence>
<feature type="domain" description="EF-hand" evidence="2">
    <location>
        <begin position="277"/>
        <end position="312"/>
    </location>
</feature>
<accession>A0AAE1ZE46</accession>
<protein>
    <recommendedName>
        <fullName evidence="2">EF-hand domain-containing protein</fullName>
    </recommendedName>
</protein>
<feature type="compositionally biased region" description="Polar residues" evidence="1">
    <location>
        <begin position="165"/>
        <end position="175"/>
    </location>
</feature>
<feature type="region of interest" description="Disordered" evidence="1">
    <location>
        <begin position="1"/>
        <end position="31"/>
    </location>
</feature>
<feature type="compositionally biased region" description="Polar residues" evidence="1">
    <location>
        <begin position="1"/>
        <end position="15"/>
    </location>
</feature>
<sequence>MIYGPTLSQSSNVNRNMGPFSGKQPLPSSIQSLSDKELNERLGYRRVNLGPSKAPIQQQQQQIPHSPYSPYSKRNNYHGSIYMPDQETMYDMNAQQYPHQENTWSRNNHHQNNLNQRHDLYDSYTAYMNRDNPSSWFPVPSFQNNIPLENKPTYSHQQQQQQHQKPSSMNSYSQFNIPNSNMDNSNNKRNQLPYFQDISDLQLSHLIHQYQMELLRRQSERLLDTDYQLGHNYYNQPAEPPLHYIPSYYPQDHGLHLYGSNNHDKIIQKFNNLANQRLVAGIDEFFDELDHNRDGVIMVDELRNYLLLHEIH</sequence>
<dbReference type="InterPro" id="IPR002048">
    <property type="entry name" value="EF_hand_dom"/>
</dbReference>
<evidence type="ECO:0000259" key="2">
    <source>
        <dbReference type="PROSITE" id="PS50222"/>
    </source>
</evidence>
<dbReference type="AlphaFoldDB" id="A0AAE1ZE46"/>
<dbReference type="GO" id="GO:0005509">
    <property type="term" value="F:calcium ion binding"/>
    <property type="evidence" value="ECO:0007669"/>
    <property type="project" value="InterPro"/>
</dbReference>
<gene>
    <name evidence="3" type="ORF">MN116_005408</name>
</gene>
<reference evidence="3" key="2">
    <citation type="journal article" date="2023" name="Infect Dis Poverty">
        <title>Chromosome-scale genome of the human blood fluke Schistosoma mekongi and its implications for public health.</title>
        <authorList>
            <person name="Zhou M."/>
            <person name="Xu L."/>
            <person name="Xu D."/>
            <person name="Chen W."/>
            <person name="Khan J."/>
            <person name="Hu Y."/>
            <person name="Huang H."/>
            <person name="Wei H."/>
            <person name="Zhang Y."/>
            <person name="Chusongsang P."/>
            <person name="Tanasarnprasert K."/>
            <person name="Hu X."/>
            <person name="Limpanont Y."/>
            <person name="Lv Z."/>
        </authorList>
    </citation>
    <scope>NUCLEOTIDE SEQUENCE</scope>
    <source>
        <strain evidence="3">LV_2022a</strain>
    </source>
</reference>
<feature type="compositionally biased region" description="Low complexity" evidence="1">
    <location>
        <begin position="176"/>
        <end position="190"/>
    </location>
</feature>
<evidence type="ECO:0000256" key="1">
    <source>
        <dbReference type="SAM" id="MobiDB-lite"/>
    </source>
</evidence>
<dbReference type="Proteomes" id="UP001292079">
    <property type="component" value="Unassembled WGS sequence"/>
</dbReference>
<dbReference type="PROSITE" id="PS50222">
    <property type="entry name" value="EF_HAND_2"/>
    <property type="match status" value="1"/>
</dbReference>